<accession>A0A8B9W352</accession>
<sequence length="84" mass="8970">LWALRGELCGAPPAAMELPWLKLLAQPCRLLLHALASGPSGPLAALRVLQRVQAQEGPFPWQGFTAALCMEEPTLEGPEEALAV</sequence>
<proteinExistence type="predicted"/>
<keyword evidence="2" id="KW-1185">Reference proteome</keyword>
<dbReference type="Ensembl" id="ENSAZOT00000033211.1">
    <property type="protein sequence ID" value="ENSAZOP00000031066.1"/>
    <property type="gene ID" value="ENSAZOG00000019279.1"/>
</dbReference>
<reference evidence="1" key="1">
    <citation type="submission" date="2025-08" db="UniProtKB">
        <authorList>
            <consortium name="Ensembl"/>
        </authorList>
    </citation>
    <scope>IDENTIFICATION</scope>
</reference>
<name>A0A8B9W352_9AVES</name>
<dbReference type="AlphaFoldDB" id="A0A8B9W352"/>
<dbReference type="Proteomes" id="UP000694549">
    <property type="component" value="Unplaced"/>
</dbReference>
<evidence type="ECO:0000313" key="1">
    <source>
        <dbReference type="Ensembl" id="ENSAZOP00000031066.1"/>
    </source>
</evidence>
<protein>
    <submittedName>
        <fullName evidence="1">Uncharacterized protein</fullName>
    </submittedName>
</protein>
<organism evidence="1 2">
    <name type="scientific">Anas zonorhyncha</name>
    <name type="common">Eastern spot-billed duck</name>
    <dbReference type="NCBI Taxonomy" id="75864"/>
    <lineage>
        <taxon>Eukaryota</taxon>
        <taxon>Metazoa</taxon>
        <taxon>Chordata</taxon>
        <taxon>Craniata</taxon>
        <taxon>Vertebrata</taxon>
        <taxon>Euteleostomi</taxon>
        <taxon>Archelosauria</taxon>
        <taxon>Archosauria</taxon>
        <taxon>Dinosauria</taxon>
        <taxon>Saurischia</taxon>
        <taxon>Theropoda</taxon>
        <taxon>Coelurosauria</taxon>
        <taxon>Aves</taxon>
        <taxon>Neognathae</taxon>
        <taxon>Galloanserae</taxon>
        <taxon>Anseriformes</taxon>
        <taxon>Anatidae</taxon>
        <taxon>Anatinae</taxon>
        <taxon>Anas</taxon>
    </lineage>
</organism>
<reference evidence="1" key="2">
    <citation type="submission" date="2025-09" db="UniProtKB">
        <authorList>
            <consortium name="Ensembl"/>
        </authorList>
    </citation>
    <scope>IDENTIFICATION</scope>
</reference>
<evidence type="ECO:0000313" key="2">
    <source>
        <dbReference type="Proteomes" id="UP000694549"/>
    </source>
</evidence>